<dbReference type="PANTHER" id="PTHR10695">
    <property type="entry name" value="DEPHOSPHO-COA KINASE-RELATED"/>
    <property type="match status" value="1"/>
</dbReference>
<evidence type="ECO:0000313" key="7">
    <source>
        <dbReference type="EMBL" id="MCG2617114.1"/>
    </source>
</evidence>
<accession>A0ABS9KXK5</accession>
<comment type="caution">
    <text evidence="7">The sequence shown here is derived from an EMBL/GenBank/DDBJ whole genome shotgun (WGS) entry which is preliminary data.</text>
</comment>
<dbReference type="PROSITE" id="PS51219">
    <property type="entry name" value="DPCK"/>
    <property type="match status" value="1"/>
</dbReference>
<dbReference type="GO" id="GO:0004140">
    <property type="term" value="F:dephospho-CoA kinase activity"/>
    <property type="evidence" value="ECO:0007669"/>
    <property type="project" value="UniProtKB-EC"/>
</dbReference>
<keyword evidence="4 5" id="KW-0173">Coenzyme A biosynthesis</keyword>
<keyword evidence="2 5" id="KW-0547">Nucleotide-binding</keyword>
<evidence type="ECO:0000256" key="4">
    <source>
        <dbReference type="ARBA" id="ARBA00022993"/>
    </source>
</evidence>
<evidence type="ECO:0000256" key="5">
    <source>
        <dbReference type="HAMAP-Rule" id="MF_00376"/>
    </source>
</evidence>
<comment type="similarity">
    <text evidence="1 5">Belongs to the CoaE family.</text>
</comment>
<evidence type="ECO:0000256" key="3">
    <source>
        <dbReference type="ARBA" id="ARBA00022840"/>
    </source>
</evidence>
<dbReference type="EMBL" id="JAKLTR010000017">
    <property type="protein sequence ID" value="MCG2617114.1"/>
    <property type="molecule type" value="Genomic_DNA"/>
</dbReference>
<protein>
    <recommendedName>
        <fullName evidence="5 6">Dephospho-CoA kinase</fullName>
        <ecNumber evidence="5 6">2.7.1.24</ecNumber>
    </recommendedName>
    <alternativeName>
        <fullName evidence="5">Dephosphocoenzyme A kinase</fullName>
    </alternativeName>
</protein>
<organism evidence="7 8">
    <name type="scientific">Terrimonas ginsenosidimutans</name>
    <dbReference type="NCBI Taxonomy" id="2908004"/>
    <lineage>
        <taxon>Bacteria</taxon>
        <taxon>Pseudomonadati</taxon>
        <taxon>Bacteroidota</taxon>
        <taxon>Chitinophagia</taxon>
        <taxon>Chitinophagales</taxon>
        <taxon>Chitinophagaceae</taxon>
        <taxon>Terrimonas</taxon>
    </lineage>
</organism>
<feature type="binding site" evidence="5">
    <location>
        <begin position="11"/>
        <end position="16"/>
    </location>
    <ligand>
        <name>ATP</name>
        <dbReference type="ChEBI" id="CHEBI:30616"/>
    </ligand>
</feature>
<sequence>MIKIGLTGGIGSGKSTVARIFEVLGVPVYYADDAAKRVMNENAEVRQNLIKHFGNESYTAEGLLNRAYISSQVFGNPEKLALLNSISHPATIADSEQWMARQTTPFAIKEAALLFESGSAGSLDYIIGVYSPTPLRILRTMHRDNISREDVLQRMKRQISETVKMKLCDFVVVNDEQELLIPQVVGLREKFEGLIV</sequence>
<dbReference type="Proteomes" id="UP001165367">
    <property type="component" value="Unassembled WGS sequence"/>
</dbReference>
<evidence type="ECO:0000313" key="8">
    <source>
        <dbReference type="Proteomes" id="UP001165367"/>
    </source>
</evidence>
<reference evidence="7" key="1">
    <citation type="submission" date="2022-01" db="EMBL/GenBank/DDBJ databases">
        <authorList>
            <person name="Jo J.-H."/>
            <person name="Im W.-T."/>
        </authorList>
    </citation>
    <scope>NUCLEOTIDE SEQUENCE</scope>
    <source>
        <strain evidence="7">NA20</strain>
    </source>
</reference>
<keyword evidence="5 7" id="KW-0418">Kinase</keyword>
<dbReference type="InterPro" id="IPR027417">
    <property type="entry name" value="P-loop_NTPase"/>
</dbReference>
<comment type="subcellular location">
    <subcellularLocation>
        <location evidence="5">Cytoplasm</location>
    </subcellularLocation>
</comment>
<keyword evidence="5" id="KW-0963">Cytoplasm</keyword>
<evidence type="ECO:0000256" key="6">
    <source>
        <dbReference type="NCBIfam" id="TIGR00152"/>
    </source>
</evidence>
<keyword evidence="8" id="KW-1185">Reference proteome</keyword>
<dbReference type="Pfam" id="PF01121">
    <property type="entry name" value="CoaE"/>
    <property type="match status" value="1"/>
</dbReference>
<dbReference type="RefSeq" id="WP_237875651.1">
    <property type="nucleotide sequence ID" value="NZ_JAKLTR010000017.1"/>
</dbReference>
<dbReference type="EC" id="2.7.1.24" evidence="5 6"/>
<keyword evidence="5 7" id="KW-0808">Transferase</keyword>
<comment type="catalytic activity">
    <reaction evidence="5">
        <text>3'-dephospho-CoA + ATP = ADP + CoA + H(+)</text>
        <dbReference type="Rhea" id="RHEA:18245"/>
        <dbReference type="ChEBI" id="CHEBI:15378"/>
        <dbReference type="ChEBI" id="CHEBI:30616"/>
        <dbReference type="ChEBI" id="CHEBI:57287"/>
        <dbReference type="ChEBI" id="CHEBI:57328"/>
        <dbReference type="ChEBI" id="CHEBI:456216"/>
        <dbReference type="EC" id="2.7.1.24"/>
    </reaction>
</comment>
<dbReference type="HAMAP" id="MF_00376">
    <property type="entry name" value="Dephospho_CoA_kinase"/>
    <property type="match status" value="1"/>
</dbReference>
<evidence type="ECO:0000256" key="2">
    <source>
        <dbReference type="ARBA" id="ARBA00022741"/>
    </source>
</evidence>
<dbReference type="PANTHER" id="PTHR10695:SF46">
    <property type="entry name" value="BIFUNCTIONAL COENZYME A SYNTHASE-RELATED"/>
    <property type="match status" value="1"/>
</dbReference>
<dbReference type="InterPro" id="IPR001977">
    <property type="entry name" value="Depp_CoAkinase"/>
</dbReference>
<gene>
    <name evidence="5 7" type="primary">coaE</name>
    <name evidence="7" type="ORF">LZZ85_22655</name>
</gene>
<keyword evidence="3 5" id="KW-0067">ATP-binding</keyword>
<proteinExistence type="inferred from homology"/>
<evidence type="ECO:0000256" key="1">
    <source>
        <dbReference type="ARBA" id="ARBA00009018"/>
    </source>
</evidence>
<dbReference type="Gene3D" id="3.40.50.300">
    <property type="entry name" value="P-loop containing nucleotide triphosphate hydrolases"/>
    <property type="match status" value="1"/>
</dbReference>
<dbReference type="SUPFAM" id="SSF52540">
    <property type="entry name" value="P-loop containing nucleoside triphosphate hydrolases"/>
    <property type="match status" value="1"/>
</dbReference>
<dbReference type="NCBIfam" id="TIGR00152">
    <property type="entry name" value="dephospho-CoA kinase"/>
    <property type="match status" value="1"/>
</dbReference>
<dbReference type="CDD" id="cd02022">
    <property type="entry name" value="DPCK"/>
    <property type="match status" value="1"/>
</dbReference>
<name>A0ABS9KXK5_9BACT</name>
<comment type="pathway">
    <text evidence="5">Cofactor biosynthesis; coenzyme A biosynthesis; CoA from (R)-pantothenate: step 5/5.</text>
</comment>
<comment type="function">
    <text evidence="5">Catalyzes the phosphorylation of the 3'-hydroxyl group of dephosphocoenzyme A to form coenzyme A.</text>
</comment>